<feature type="non-terminal residue" evidence="1">
    <location>
        <position position="24"/>
    </location>
</feature>
<gene>
    <name evidence="1" type="ORF">METZ01_LOCUS314686</name>
</gene>
<reference evidence="1" key="1">
    <citation type="submission" date="2018-05" db="EMBL/GenBank/DDBJ databases">
        <authorList>
            <person name="Lanie J.A."/>
            <person name="Ng W.-L."/>
            <person name="Kazmierczak K.M."/>
            <person name="Andrzejewski T.M."/>
            <person name="Davidsen T.M."/>
            <person name="Wayne K.J."/>
            <person name="Tettelin H."/>
            <person name="Glass J.I."/>
            <person name="Rusch D."/>
            <person name="Podicherti R."/>
            <person name="Tsui H.-C.T."/>
            <person name="Winkler M.E."/>
        </authorList>
    </citation>
    <scope>NUCLEOTIDE SEQUENCE</scope>
</reference>
<organism evidence="1">
    <name type="scientific">marine metagenome</name>
    <dbReference type="NCBI Taxonomy" id="408172"/>
    <lineage>
        <taxon>unclassified sequences</taxon>
        <taxon>metagenomes</taxon>
        <taxon>ecological metagenomes</taxon>
    </lineage>
</organism>
<accession>A0A382NQ11</accession>
<evidence type="ECO:0000313" key="1">
    <source>
        <dbReference type="EMBL" id="SVC61832.1"/>
    </source>
</evidence>
<protein>
    <submittedName>
        <fullName evidence="1">Uncharacterized protein</fullName>
    </submittedName>
</protein>
<proteinExistence type="predicted"/>
<name>A0A382NQ11_9ZZZZ</name>
<sequence length="24" mass="2747">MVRIDTHLKRFKPEPALSLVPDAL</sequence>
<dbReference type="EMBL" id="UINC01101205">
    <property type="protein sequence ID" value="SVC61832.1"/>
    <property type="molecule type" value="Genomic_DNA"/>
</dbReference>
<dbReference type="AlphaFoldDB" id="A0A382NQ11"/>